<reference evidence="2" key="1">
    <citation type="journal article" date="2022" name="Mol. Ecol. Resour.">
        <title>The genomes of chicory, endive, great burdock and yacon provide insights into Asteraceae palaeo-polyploidization history and plant inulin production.</title>
        <authorList>
            <person name="Fan W."/>
            <person name="Wang S."/>
            <person name="Wang H."/>
            <person name="Wang A."/>
            <person name="Jiang F."/>
            <person name="Liu H."/>
            <person name="Zhao H."/>
            <person name="Xu D."/>
            <person name="Zhang Y."/>
        </authorList>
    </citation>
    <scope>NUCLEOTIDE SEQUENCE [LARGE SCALE GENOMIC DNA]</scope>
    <source>
        <strain evidence="2">cv. Yunnan</strain>
    </source>
</reference>
<gene>
    <name evidence="1" type="ORF">L1987_70267</name>
</gene>
<evidence type="ECO:0000313" key="1">
    <source>
        <dbReference type="EMBL" id="KAI3711724.1"/>
    </source>
</evidence>
<dbReference type="EMBL" id="CM042041">
    <property type="protein sequence ID" value="KAI3711724.1"/>
    <property type="molecule type" value="Genomic_DNA"/>
</dbReference>
<comment type="caution">
    <text evidence="1">The sequence shown here is derived from an EMBL/GenBank/DDBJ whole genome shotgun (WGS) entry which is preliminary data.</text>
</comment>
<keyword evidence="2" id="KW-1185">Reference proteome</keyword>
<protein>
    <submittedName>
        <fullName evidence="1">Uncharacterized protein</fullName>
    </submittedName>
</protein>
<proteinExistence type="predicted"/>
<reference evidence="1 2" key="2">
    <citation type="journal article" date="2022" name="Mol. Ecol. Resour.">
        <title>The genomes of chicory, endive, great burdock and yacon provide insights into Asteraceae paleo-polyploidization history and plant inulin production.</title>
        <authorList>
            <person name="Fan W."/>
            <person name="Wang S."/>
            <person name="Wang H."/>
            <person name="Wang A."/>
            <person name="Jiang F."/>
            <person name="Liu H."/>
            <person name="Zhao H."/>
            <person name="Xu D."/>
            <person name="Zhang Y."/>
        </authorList>
    </citation>
    <scope>NUCLEOTIDE SEQUENCE [LARGE SCALE GENOMIC DNA]</scope>
    <source>
        <strain evidence="2">cv. Yunnan</strain>
        <tissue evidence="1">Leaves</tissue>
    </source>
</reference>
<accession>A0ACB9ANU3</accession>
<name>A0ACB9ANU3_9ASTR</name>
<evidence type="ECO:0000313" key="2">
    <source>
        <dbReference type="Proteomes" id="UP001056120"/>
    </source>
</evidence>
<organism evidence="1 2">
    <name type="scientific">Smallanthus sonchifolius</name>
    <dbReference type="NCBI Taxonomy" id="185202"/>
    <lineage>
        <taxon>Eukaryota</taxon>
        <taxon>Viridiplantae</taxon>
        <taxon>Streptophyta</taxon>
        <taxon>Embryophyta</taxon>
        <taxon>Tracheophyta</taxon>
        <taxon>Spermatophyta</taxon>
        <taxon>Magnoliopsida</taxon>
        <taxon>eudicotyledons</taxon>
        <taxon>Gunneridae</taxon>
        <taxon>Pentapetalae</taxon>
        <taxon>asterids</taxon>
        <taxon>campanulids</taxon>
        <taxon>Asterales</taxon>
        <taxon>Asteraceae</taxon>
        <taxon>Asteroideae</taxon>
        <taxon>Heliantheae alliance</taxon>
        <taxon>Millerieae</taxon>
        <taxon>Smallanthus</taxon>
    </lineage>
</organism>
<dbReference type="Proteomes" id="UP001056120">
    <property type="component" value="Linkage Group LG24"/>
</dbReference>
<sequence>MVMGKKGKEQVGSSSNPPENQQRKRRLLRLADQDEEEQQEEEQPIGPKPKWTSGPLHEQPNEWQAELFHDQMNKLTQRKEAFICEKEVREKDFGPFGVIDKFRALGWEAALKCYDQEANNLYVKEIQEWMATLKCPPYKGASKMKLIGTVNGVDVEMSFDTLRRIAKFDSKPVNQYMIPRLEDLYFEPEKHPRWHMMLDYLFLPGTTHGKLYRKNLRIEAKLMLIICTQNVIPRRGDKVEVRYPEVPILYALLNGAPCFPFRFLVLNNIWISRNSDQRKIIPHYRLITALLKKYGAIQAEDKGSYKKFKPFDIKQLGIGWKYVESERYHKLKSEGERWRALKVDARPLRPGEADEPDSEEEAPSGDDDYKDDPYVVPMETDRGGPSGSESGRREGTQSGYIGRAFDYAQMPYDPNWAHVGTMEQVVERMRPPIFSDWDDSRQVSYDHQTFTGASMERAFKQNYDRQEHWNRAHMFAHEEEINNRYLDDRNIRMHDAWHTGQPVVADPPIVDYSTLPPYDGSVTYPTPPLHHSQWVDPHTGMGSQQAGQGGDQDDSSSGSFGFGEFSDMMTSIFGPPQPRYY</sequence>